<evidence type="ECO:0000313" key="4">
    <source>
        <dbReference type="EMBL" id="MEV0710306.1"/>
    </source>
</evidence>
<evidence type="ECO:0000259" key="3">
    <source>
        <dbReference type="Pfam" id="PF00296"/>
    </source>
</evidence>
<evidence type="ECO:0000256" key="1">
    <source>
        <dbReference type="ARBA" id="ARBA00023002"/>
    </source>
</evidence>
<accession>A0ABV3FY18</accession>
<evidence type="ECO:0000313" key="5">
    <source>
        <dbReference type="Proteomes" id="UP001551695"/>
    </source>
</evidence>
<dbReference type="EMBL" id="JBFAKC010000010">
    <property type="protein sequence ID" value="MEV0710306.1"/>
    <property type="molecule type" value="Genomic_DNA"/>
</dbReference>
<dbReference type="Gene3D" id="3.20.20.30">
    <property type="entry name" value="Luciferase-like domain"/>
    <property type="match status" value="1"/>
</dbReference>
<feature type="domain" description="Luciferase-like" evidence="3">
    <location>
        <begin position="18"/>
        <end position="300"/>
    </location>
</feature>
<dbReference type="InterPro" id="IPR050766">
    <property type="entry name" value="Bact_Lucif_Oxidored"/>
</dbReference>
<protein>
    <submittedName>
        <fullName evidence="4">LLM class flavin-dependent oxidoreductase</fullName>
    </submittedName>
</protein>
<name>A0ABV3FY18_9NOCA</name>
<proteinExistence type="predicted"/>
<dbReference type="RefSeq" id="WP_357786130.1">
    <property type="nucleotide sequence ID" value="NZ_JBFAKC010000010.1"/>
</dbReference>
<comment type="caution">
    <text evidence="4">The sequence shown here is derived from an EMBL/GenBank/DDBJ whole genome shotgun (WGS) entry which is preliminary data.</text>
</comment>
<dbReference type="InterPro" id="IPR011251">
    <property type="entry name" value="Luciferase-like_dom"/>
</dbReference>
<evidence type="ECO:0000256" key="2">
    <source>
        <dbReference type="ARBA" id="ARBA00023033"/>
    </source>
</evidence>
<dbReference type="Pfam" id="PF00296">
    <property type="entry name" value="Bac_luciferase"/>
    <property type="match status" value="1"/>
</dbReference>
<dbReference type="Proteomes" id="UP001551695">
    <property type="component" value="Unassembled WGS sequence"/>
</dbReference>
<keyword evidence="2" id="KW-0503">Monooxygenase</keyword>
<keyword evidence="5" id="KW-1185">Reference proteome</keyword>
<organism evidence="4 5">
    <name type="scientific">Nocardia aurea</name>
    <dbReference type="NCBI Taxonomy" id="2144174"/>
    <lineage>
        <taxon>Bacteria</taxon>
        <taxon>Bacillati</taxon>
        <taxon>Actinomycetota</taxon>
        <taxon>Actinomycetes</taxon>
        <taxon>Mycobacteriales</taxon>
        <taxon>Nocardiaceae</taxon>
        <taxon>Nocardia</taxon>
    </lineage>
</organism>
<keyword evidence="1" id="KW-0560">Oxidoreductase</keyword>
<gene>
    <name evidence="4" type="ORF">AB0I48_22305</name>
</gene>
<sequence length="363" mass="40446">MKFLASTLVPKHSTGFAQQPLSQRARFREVVELARWAEDIGYDAFGVGERHNPALLSSSPAVILSHIAARTRRIRLVTTVAVLSLTDPVRSAEDYATLDHLSDGRLDLIIGKGGDAVAPSVFRIDQADLWDRLEEGYELVRRLWREEDVHWQGRFRPPLSGATIEPHPLQQPAPRVWHGSATSRRSTELAARWGDPLYSANGLGRDETYLDLVRHYRERLAHHGHDADAAVVAVGVHSPIITDRSQDAIAIARPIFEASVREHFSDRSRFPFDSLEDFVENGSALVGTAEQITEKLLRTHAKFGNQVFGVGVEGFFSTYTTDLATTKGYLERFFGEVAPILRVEIPNTLWTPEPESGDLPITA</sequence>
<dbReference type="PANTHER" id="PTHR30137:SF8">
    <property type="entry name" value="BLR5498 PROTEIN"/>
    <property type="match status" value="1"/>
</dbReference>
<dbReference type="SUPFAM" id="SSF51679">
    <property type="entry name" value="Bacterial luciferase-like"/>
    <property type="match status" value="1"/>
</dbReference>
<dbReference type="PANTHER" id="PTHR30137">
    <property type="entry name" value="LUCIFERASE-LIKE MONOOXYGENASE"/>
    <property type="match status" value="1"/>
</dbReference>
<reference evidence="4 5" key="1">
    <citation type="submission" date="2024-06" db="EMBL/GenBank/DDBJ databases">
        <title>The Natural Products Discovery Center: Release of the First 8490 Sequenced Strains for Exploring Actinobacteria Biosynthetic Diversity.</title>
        <authorList>
            <person name="Kalkreuter E."/>
            <person name="Kautsar S.A."/>
            <person name="Yang D."/>
            <person name="Bader C.D."/>
            <person name="Teijaro C.N."/>
            <person name="Fluegel L."/>
            <person name="Davis C.M."/>
            <person name="Simpson J.R."/>
            <person name="Lauterbach L."/>
            <person name="Steele A.D."/>
            <person name="Gui C."/>
            <person name="Meng S."/>
            <person name="Li G."/>
            <person name="Viehrig K."/>
            <person name="Ye F."/>
            <person name="Su P."/>
            <person name="Kiefer A.F."/>
            <person name="Nichols A."/>
            <person name="Cepeda A.J."/>
            <person name="Yan W."/>
            <person name="Fan B."/>
            <person name="Jiang Y."/>
            <person name="Adhikari A."/>
            <person name="Zheng C.-J."/>
            <person name="Schuster L."/>
            <person name="Cowan T.M."/>
            <person name="Smanski M.J."/>
            <person name="Chevrette M.G."/>
            <person name="De Carvalho L.P.S."/>
            <person name="Shen B."/>
        </authorList>
    </citation>
    <scope>NUCLEOTIDE SEQUENCE [LARGE SCALE GENOMIC DNA]</scope>
    <source>
        <strain evidence="4 5">NPDC050403</strain>
    </source>
</reference>
<dbReference type="InterPro" id="IPR036661">
    <property type="entry name" value="Luciferase-like_sf"/>
</dbReference>